<dbReference type="InterPro" id="IPR009003">
    <property type="entry name" value="Peptidase_S1_PA"/>
</dbReference>
<dbReference type="EC" id="3.4.21.-" evidence="6"/>
<comment type="caution">
    <text evidence="6">The sequence shown here is derived from an EMBL/GenBank/DDBJ whole genome shotgun (WGS) entry which is preliminary data.</text>
</comment>
<dbReference type="Pfam" id="PF00089">
    <property type="entry name" value="Trypsin"/>
    <property type="match status" value="1"/>
</dbReference>
<dbReference type="GO" id="GO:0016787">
    <property type="term" value="F:hydrolase activity"/>
    <property type="evidence" value="ECO:0007669"/>
    <property type="project" value="UniProtKB-KW"/>
</dbReference>
<evidence type="ECO:0000256" key="3">
    <source>
        <dbReference type="RuleBase" id="RU363034"/>
    </source>
</evidence>
<dbReference type="PROSITE" id="PS50240">
    <property type="entry name" value="TRYPSIN_DOM"/>
    <property type="match status" value="1"/>
</dbReference>
<dbReference type="EMBL" id="JBHTCM010000014">
    <property type="protein sequence ID" value="MFC7334265.1"/>
    <property type="molecule type" value="Genomic_DNA"/>
</dbReference>
<evidence type="ECO:0000313" key="7">
    <source>
        <dbReference type="Proteomes" id="UP001596456"/>
    </source>
</evidence>
<dbReference type="SUPFAM" id="SSF50494">
    <property type="entry name" value="Trypsin-like serine proteases"/>
    <property type="match status" value="1"/>
</dbReference>
<gene>
    <name evidence="6" type="ORF">ACFQPS_13945</name>
</gene>
<evidence type="ECO:0000259" key="5">
    <source>
        <dbReference type="PROSITE" id="PS50240"/>
    </source>
</evidence>
<feature type="chain" id="PRO_5047501471" evidence="4">
    <location>
        <begin position="22"/>
        <end position="276"/>
    </location>
</feature>
<keyword evidence="3" id="KW-0720">Serine protease</keyword>
<evidence type="ECO:0000256" key="4">
    <source>
        <dbReference type="SAM" id="SignalP"/>
    </source>
</evidence>
<reference evidence="7" key="1">
    <citation type="journal article" date="2019" name="Int. J. Syst. Evol. Microbiol.">
        <title>The Global Catalogue of Microorganisms (GCM) 10K type strain sequencing project: providing services to taxonomists for standard genome sequencing and annotation.</title>
        <authorList>
            <consortium name="The Broad Institute Genomics Platform"/>
            <consortium name="The Broad Institute Genome Sequencing Center for Infectious Disease"/>
            <person name="Wu L."/>
            <person name="Ma J."/>
        </authorList>
    </citation>
    <scope>NUCLEOTIDE SEQUENCE [LARGE SCALE GENOMIC DNA]</scope>
    <source>
        <strain evidence="7">CGMCC 1.16275</strain>
    </source>
</reference>
<evidence type="ECO:0000256" key="1">
    <source>
        <dbReference type="ARBA" id="ARBA00022729"/>
    </source>
</evidence>
<dbReference type="InterPro" id="IPR001254">
    <property type="entry name" value="Trypsin_dom"/>
</dbReference>
<feature type="signal peptide" evidence="4">
    <location>
        <begin position="1"/>
        <end position="21"/>
    </location>
</feature>
<sequence>MPRFLLLPLLAAMLTPWPALSQTAPQRPALPGIIGTDDRQPFEPDVWPYTAIGRVNREAGGFCTGTLVAPRLVLTAAHCLLHPRTRLFVPPHTLHFVAGYQRGEFAVHARGASYEVGPGYRPGRGASLATVSHDWALLLLDAPVALRPVPVRPLSAAAVEAALGRHTLSRIGYGQDRAHLPMRAAGCGLTGIGSGIATAQGRADPDLWLHDCDAVPGDSGSAILSGSGDDLAVVAVQVAVTSAGYNAAVSAGAFAEALARLSAGGSPLPPPPAAPP</sequence>
<protein>
    <submittedName>
        <fullName evidence="6">Trypsin-like serine peptidase</fullName>
        <ecNumber evidence="6">3.4.21.-</ecNumber>
    </submittedName>
</protein>
<dbReference type="InterPro" id="IPR050966">
    <property type="entry name" value="Glutamyl_endopeptidase"/>
</dbReference>
<name>A0ABW2KY75_9PROT</name>
<keyword evidence="3 6" id="KW-0378">Hydrolase</keyword>
<evidence type="ECO:0000313" key="6">
    <source>
        <dbReference type="EMBL" id="MFC7334265.1"/>
    </source>
</evidence>
<dbReference type="InterPro" id="IPR033116">
    <property type="entry name" value="TRYPSIN_SER"/>
</dbReference>
<keyword evidence="7" id="KW-1185">Reference proteome</keyword>
<dbReference type="PRINTS" id="PR00722">
    <property type="entry name" value="CHYMOTRYPSIN"/>
</dbReference>
<dbReference type="PROSITE" id="PS00134">
    <property type="entry name" value="TRYPSIN_HIS"/>
    <property type="match status" value="1"/>
</dbReference>
<feature type="domain" description="Peptidase S1" evidence="5">
    <location>
        <begin position="33"/>
        <end position="263"/>
    </location>
</feature>
<dbReference type="PANTHER" id="PTHR15462:SF8">
    <property type="entry name" value="SERINE PROTEASE"/>
    <property type="match status" value="1"/>
</dbReference>
<dbReference type="Gene3D" id="2.40.10.10">
    <property type="entry name" value="Trypsin-like serine proteases"/>
    <property type="match status" value="2"/>
</dbReference>
<proteinExistence type="predicted"/>
<dbReference type="SMART" id="SM00020">
    <property type="entry name" value="Tryp_SPc"/>
    <property type="match status" value="1"/>
</dbReference>
<organism evidence="6 7">
    <name type="scientific">Rhodocista pekingensis</name>
    <dbReference type="NCBI Taxonomy" id="201185"/>
    <lineage>
        <taxon>Bacteria</taxon>
        <taxon>Pseudomonadati</taxon>
        <taxon>Pseudomonadota</taxon>
        <taxon>Alphaproteobacteria</taxon>
        <taxon>Rhodospirillales</taxon>
        <taxon>Azospirillaceae</taxon>
        <taxon>Rhodocista</taxon>
    </lineage>
</organism>
<evidence type="ECO:0000256" key="2">
    <source>
        <dbReference type="ARBA" id="ARBA00023157"/>
    </source>
</evidence>
<dbReference type="InterPro" id="IPR043504">
    <property type="entry name" value="Peptidase_S1_PA_chymotrypsin"/>
</dbReference>
<keyword evidence="3" id="KW-0645">Protease</keyword>
<dbReference type="PANTHER" id="PTHR15462">
    <property type="entry name" value="SERINE PROTEASE"/>
    <property type="match status" value="1"/>
</dbReference>
<dbReference type="InterPro" id="IPR001314">
    <property type="entry name" value="Peptidase_S1A"/>
</dbReference>
<keyword evidence="1 4" id="KW-0732">Signal</keyword>
<accession>A0ABW2KY75</accession>
<dbReference type="Proteomes" id="UP001596456">
    <property type="component" value="Unassembled WGS sequence"/>
</dbReference>
<dbReference type="PROSITE" id="PS00135">
    <property type="entry name" value="TRYPSIN_SER"/>
    <property type="match status" value="1"/>
</dbReference>
<keyword evidence="2" id="KW-1015">Disulfide bond</keyword>
<dbReference type="RefSeq" id="WP_377359827.1">
    <property type="nucleotide sequence ID" value="NZ_JBHTCM010000014.1"/>
</dbReference>
<dbReference type="InterPro" id="IPR018114">
    <property type="entry name" value="TRYPSIN_HIS"/>
</dbReference>